<dbReference type="RefSeq" id="WP_378586502.1">
    <property type="nucleotide sequence ID" value="NZ_JBHSKD010000003.1"/>
</dbReference>
<sequence length="110" mass="11696">MQIPGIKVEDLADPLPEGTVLLDVREPVEWEHGHIEGAVNVPLMQLPARLEELPEGHLVVVCAVGGRSGQAVAWLAVQGREATNLEGGMVEWVAAGRPIVSAVTDTPHVL</sequence>
<protein>
    <submittedName>
        <fullName evidence="2">Rhodanese-like domain-containing protein</fullName>
    </submittedName>
</protein>
<reference evidence="3" key="1">
    <citation type="journal article" date="2019" name="Int. J. Syst. Evol. Microbiol.">
        <title>The Global Catalogue of Microorganisms (GCM) 10K type strain sequencing project: providing services to taxonomists for standard genome sequencing and annotation.</title>
        <authorList>
            <consortium name="The Broad Institute Genomics Platform"/>
            <consortium name="The Broad Institute Genome Sequencing Center for Infectious Disease"/>
            <person name="Wu L."/>
            <person name="Ma J."/>
        </authorList>
    </citation>
    <scope>NUCLEOTIDE SEQUENCE [LARGE SCALE GENOMIC DNA]</scope>
    <source>
        <strain evidence="3">DFY41</strain>
    </source>
</reference>
<dbReference type="InterPro" id="IPR050229">
    <property type="entry name" value="GlpE_sulfurtransferase"/>
</dbReference>
<dbReference type="EMBL" id="JBHSKD010000003">
    <property type="protein sequence ID" value="MFC5175552.1"/>
    <property type="molecule type" value="Genomic_DNA"/>
</dbReference>
<dbReference type="PANTHER" id="PTHR43031">
    <property type="entry name" value="FAD-DEPENDENT OXIDOREDUCTASE"/>
    <property type="match status" value="1"/>
</dbReference>
<keyword evidence="3" id="KW-1185">Reference proteome</keyword>
<comment type="caution">
    <text evidence="2">The sequence shown here is derived from an EMBL/GenBank/DDBJ whole genome shotgun (WGS) entry which is preliminary data.</text>
</comment>
<dbReference type="PROSITE" id="PS50206">
    <property type="entry name" value="RHODANESE_3"/>
    <property type="match status" value="1"/>
</dbReference>
<gene>
    <name evidence="2" type="ORF">ACFPGP_02630</name>
</gene>
<feature type="domain" description="Rhodanese" evidence="1">
    <location>
        <begin position="15"/>
        <end position="101"/>
    </location>
</feature>
<name>A0ABW0BF03_9ACTN</name>
<dbReference type="PANTHER" id="PTHR43031:SF1">
    <property type="entry name" value="PYRIDINE NUCLEOTIDE-DISULPHIDE OXIDOREDUCTASE"/>
    <property type="match status" value="1"/>
</dbReference>
<dbReference type="SUPFAM" id="SSF52821">
    <property type="entry name" value="Rhodanese/Cell cycle control phosphatase"/>
    <property type="match status" value="1"/>
</dbReference>
<evidence type="ECO:0000313" key="3">
    <source>
        <dbReference type="Proteomes" id="UP001596087"/>
    </source>
</evidence>
<dbReference type="InterPro" id="IPR001763">
    <property type="entry name" value="Rhodanese-like_dom"/>
</dbReference>
<dbReference type="InterPro" id="IPR036873">
    <property type="entry name" value="Rhodanese-like_dom_sf"/>
</dbReference>
<evidence type="ECO:0000259" key="1">
    <source>
        <dbReference type="PROSITE" id="PS50206"/>
    </source>
</evidence>
<dbReference type="CDD" id="cd00158">
    <property type="entry name" value="RHOD"/>
    <property type="match status" value="1"/>
</dbReference>
<accession>A0ABW0BF03</accession>
<dbReference type="SMART" id="SM00450">
    <property type="entry name" value="RHOD"/>
    <property type="match status" value="1"/>
</dbReference>
<organism evidence="2 3">
    <name type="scientific">Nocardioides taihuensis</name>
    <dbReference type="NCBI Taxonomy" id="1835606"/>
    <lineage>
        <taxon>Bacteria</taxon>
        <taxon>Bacillati</taxon>
        <taxon>Actinomycetota</taxon>
        <taxon>Actinomycetes</taxon>
        <taxon>Propionibacteriales</taxon>
        <taxon>Nocardioidaceae</taxon>
        <taxon>Nocardioides</taxon>
    </lineage>
</organism>
<proteinExistence type="predicted"/>
<dbReference type="Proteomes" id="UP001596087">
    <property type="component" value="Unassembled WGS sequence"/>
</dbReference>
<evidence type="ECO:0000313" key="2">
    <source>
        <dbReference type="EMBL" id="MFC5175552.1"/>
    </source>
</evidence>
<dbReference type="Gene3D" id="3.40.250.10">
    <property type="entry name" value="Rhodanese-like domain"/>
    <property type="match status" value="1"/>
</dbReference>
<dbReference type="Pfam" id="PF00581">
    <property type="entry name" value="Rhodanese"/>
    <property type="match status" value="1"/>
</dbReference>